<dbReference type="Proteomes" id="UP000199488">
    <property type="component" value="Unassembled WGS sequence"/>
</dbReference>
<dbReference type="AlphaFoldDB" id="A0A1H2X1R7"/>
<name>A0A1H2X1R7_9BACI</name>
<dbReference type="InterPro" id="IPR037455">
    <property type="entry name" value="LucA/IucC-like"/>
</dbReference>
<proteinExistence type="inferred from homology"/>
<dbReference type="STRING" id="1122204.SAMN05421781_2601"/>
<feature type="domain" description="Aerobactin siderophore biosynthesis IucA/IucC-like C-terminal" evidence="4">
    <location>
        <begin position="412"/>
        <end position="573"/>
    </location>
</feature>
<dbReference type="Gene3D" id="6.10.250.3370">
    <property type="match status" value="1"/>
</dbReference>
<dbReference type="InterPro" id="IPR007310">
    <property type="entry name" value="Aerobactin_biosyn_IucA/IucC_N"/>
</dbReference>
<dbReference type="GO" id="GO:0016881">
    <property type="term" value="F:acid-amino acid ligase activity"/>
    <property type="evidence" value="ECO:0007669"/>
    <property type="project" value="UniProtKB-ARBA"/>
</dbReference>
<feature type="domain" description="Aerobactin siderophore biosynthesis IucA/IucC N-terminal" evidence="3">
    <location>
        <begin position="141"/>
        <end position="391"/>
    </location>
</feature>
<dbReference type="PANTHER" id="PTHR34384:SF6">
    <property type="entry name" value="STAPHYLOFERRIN B SYNTHASE"/>
    <property type="match status" value="1"/>
</dbReference>
<evidence type="ECO:0000256" key="1">
    <source>
        <dbReference type="ARBA" id="ARBA00004924"/>
    </source>
</evidence>
<dbReference type="InterPro" id="IPR022770">
    <property type="entry name" value="IucA/IucC-like_C"/>
</dbReference>
<reference evidence="5 6" key="1">
    <citation type="submission" date="2016-10" db="EMBL/GenBank/DDBJ databases">
        <authorList>
            <person name="de Groot N.N."/>
        </authorList>
    </citation>
    <scope>NUCLEOTIDE SEQUENCE [LARGE SCALE GENOMIC DNA]</scope>
    <source>
        <strain evidence="5 6">DSM 23126</strain>
    </source>
</reference>
<evidence type="ECO:0000313" key="5">
    <source>
        <dbReference type="EMBL" id="SDW86706.1"/>
    </source>
</evidence>
<comment type="similarity">
    <text evidence="2">Belongs to the IucA/IucC family.</text>
</comment>
<gene>
    <name evidence="5" type="ORF">SAMN05421781_2601</name>
</gene>
<dbReference type="OrthoDB" id="495728at2"/>
<evidence type="ECO:0000256" key="2">
    <source>
        <dbReference type="ARBA" id="ARBA00007832"/>
    </source>
</evidence>
<dbReference type="PANTHER" id="PTHR34384">
    <property type="entry name" value="L-2,3-DIAMINOPROPANOATE--CITRATE LIGASE"/>
    <property type="match status" value="1"/>
</dbReference>
<sequence>MNPYTVESFGAVQQRHWEEANQRLTAKMLQEFLYEAIIEADIVKESDPQTLQVEAPGAVYTFSARKRLFDSVYVYPESIVKKEHDIAVPVRADAFLLELQQMAPISSGTAGHLLKEYYHTLTADCHLLDKKTTAAELAEMDYLQLEGEMGGHPWITYNKGRIGFSFQDYLSYAPEHKQKVRLFWIAVHKKAASFQTVHADGYHRLIEEELNETERKHFRDLINRAGREAEDYYYMPVHEWQWDNHIVTLYAEYIANGWIIPLQYSEDTYLPQQSIRTFVNTEHKTKKHVKLPVSILNTLVYRGLPSERTTAAPEVTKWIQSVKDEDPFLKETCKVGLLGETETIDVPHPAFHHLRGVPYQYTEMLGAVWRESIYTVVEEDEKPVTLAALLHEDANGKPLVQEYMERSGLSTEEWIKQLFDSVLPPLLHYMYKYGTVFSPHGQNTIVVLKNYEPHRLIMKDFVDDVNVSDQQLPELEDLPEDLKQVLRCEPPEGLVQFIFTGLFICHFRYLSDLLDRESLLTEHTFWKMTVETIEAYQKRFPELTGRFELFNLFQPTMVKLCLNRNRMLDYGYGDGDDRPHASEHGYVDNALFTVHKFYI</sequence>
<dbReference type="Pfam" id="PF04183">
    <property type="entry name" value="IucA_IucC"/>
    <property type="match status" value="1"/>
</dbReference>
<dbReference type="RefSeq" id="WP_143030985.1">
    <property type="nucleotide sequence ID" value="NZ_FNNC01000006.1"/>
</dbReference>
<evidence type="ECO:0000259" key="4">
    <source>
        <dbReference type="Pfam" id="PF06276"/>
    </source>
</evidence>
<protein>
    <submittedName>
        <fullName evidence="5">Siderophore synthetase component</fullName>
    </submittedName>
</protein>
<dbReference type="EMBL" id="FNNC01000006">
    <property type="protein sequence ID" value="SDW86706.1"/>
    <property type="molecule type" value="Genomic_DNA"/>
</dbReference>
<keyword evidence="6" id="KW-1185">Reference proteome</keyword>
<dbReference type="Pfam" id="PF06276">
    <property type="entry name" value="FhuF"/>
    <property type="match status" value="1"/>
</dbReference>
<accession>A0A1H2X1R7</accession>
<organism evidence="5 6">
    <name type="scientific">Marinococcus luteus</name>
    <dbReference type="NCBI Taxonomy" id="1122204"/>
    <lineage>
        <taxon>Bacteria</taxon>
        <taxon>Bacillati</taxon>
        <taxon>Bacillota</taxon>
        <taxon>Bacilli</taxon>
        <taxon>Bacillales</taxon>
        <taxon>Bacillaceae</taxon>
        <taxon>Marinococcus</taxon>
    </lineage>
</organism>
<dbReference type="GO" id="GO:0019290">
    <property type="term" value="P:siderophore biosynthetic process"/>
    <property type="evidence" value="ECO:0007669"/>
    <property type="project" value="InterPro"/>
</dbReference>
<evidence type="ECO:0000313" key="6">
    <source>
        <dbReference type="Proteomes" id="UP000199488"/>
    </source>
</evidence>
<dbReference type="Gene3D" id="3.30.310.280">
    <property type="match status" value="1"/>
</dbReference>
<comment type="pathway">
    <text evidence="1">Siderophore biosynthesis.</text>
</comment>
<dbReference type="Gene3D" id="1.10.510.40">
    <property type="match status" value="1"/>
</dbReference>
<evidence type="ECO:0000259" key="3">
    <source>
        <dbReference type="Pfam" id="PF04183"/>
    </source>
</evidence>